<dbReference type="NCBIfam" id="TIGR01730">
    <property type="entry name" value="RND_mfp"/>
    <property type="match status" value="1"/>
</dbReference>
<feature type="chain" id="PRO_5014945398" evidence="2">
    <location>
        <begin position="22"/>
        <end position="266"/>
    </location>
</feature>
<dbReference type="Gene3D" id="2.40.50.100">
    <property type="match status" value="1"/>
</dbReference>
<dbReference type="Proteomes" id="UP000236724">
    <property type="component" value="Unassembled WGS sequence"/>
</dbReference>
<dbReference type="InterPro" id="IPR058625">
    <property type="entry name" value="MdtA-like_BSH"/>
</dbReference>
<dbReference type="Gene3D" id="2.40.30.170">
    <property type="match status" value="1"/>
</dbReference>
<comment type="similarity">
    <text evidence="1">Belongs to the membrane fusion protein (MFP) (TC 8.A.1) family.</text>
</comment>
<organism evidence="4 5">
    <name type="scientific">Candidatus Venteria ishoeyi</name>
    <dbReference type="NCBI Taxonomy" id="1899563"/>
    <lineage>
        <taxon>Bacteria</taxon>
        <taxon>Pseudomonadati</taxon>
        <taxon>Pseudomonadota</taxon>
        <taxon>Gammaproteobacteria</taxon>
        <taxon>Thiotrichales</taxon>
        <taxon>Thiotrichaceae</taxon>
        <taxon>Venteria</taxon>
    </lineage>
</organism>
<dbReference type="RefSeq" id="WP_103921261.1">
    <property type="nucleotide sequence ID" value="NZ_FMSV02000537.1"/>
</dbReference>
<dbReference type="Pfam" id="PF25917">
    <property type="entry name" value="BSH_RND"/>
    <property type="match status" value="1"/>
</dbReference>
<dbReference type="PANTHER" id="PTHR30469">
    <property type="entry name" value="MULTIDRUG RESISTANCE PROTEIN MDTA"/>
    <property type="match status" value="1"/>
</dbReference>
<reference evidence="4 5" key="1">
    <citation type="submission" date="2016-10" db="EMBL/GenBank/DDBJ databases">
        <authorList>
            <person name="de Groot N.N."/>
        </authorList>
    </citation>
    <scope>NUCLEOTIDE SEQUENCE [LARGE SCALE GENOMIC DNA]</scope>
    <source>
        <strain evidence="4">MBHS1</strain>
    </source>
</reference>
<accession>A0A1H6FEN6</accession>
<dbReference type="GO" id="GO:0015562">
    <property type="term" value="F:efflux transmembrane transporter activity"/>
    <property type="evidence" value="ECO:0007669"/>
    <property type="project" value="TreeGrafter"/>
</dbReference>
<feature type="domain" description="Multidrug resistance protein MdtA-like barrel-sandwich hybrid" evidence="3">
    <location>
        <begin position="44"/>
        <end position="183"/>
    </location>
</feature>
<protein>
    <submittedName>
        <fullName evidence="4">Multidrug resistance protein MdtA</fullName>
    </submittedName>
</protein>
<keyword evidence="2" id="KW-0732">Signal</keyword>
<feature type="signal peptide" evidence="2">
    <location>
        <begin position="1"/>
        <end position="21"/>
    </location>
</feature>
<name>A0A1H6FEN6_9GAMM</name>
<dbReference type="AlphaFoldDB" id="A0A1H6FEN6"/>
<sequence length="266" mass="29148">MLKLCWKVLLICCAMLDFAYAESLIAPATEQKTITATLSWGKQVDLSLPASGKLAALKVKVGDRVKAGQILLSLDQRAEKARLSAALTLFKHTKSAYAEAKREAERTQALYEQTLISTHEWQVSQNLLAKTLATQEDSKARISQAKVALDERVLNAPFAGRVAQIHIQAGQAVNNQCQSQALLTLIDDKFMSATAALTLAQWQKLQGITALQLQLADKSSYQAEVVQSGLNPQNNTPQINMHFTPQQRLLPGTQVELILPAIDSMN</sequence>
<evidence type="ECO:0000313" key="4">
    <source>
        <dbReference type="EMBL" id="SEH07626.1"/>
    </source>
</evidence>
<dbReference type="GO" id="GO:1990281">
    <property type="term" value="C:efflux pump complex"/>
    <property type="evidence" value="ECO:0007669"/>
    <property type="project" value="TreeGrafter"/>
</dbReference>
<dbReference type="InterPro" id="IPR006143">
    <property type="entry name" value="RND_pump_MFP"/>
</dbReference>
<evidence type="ECO:0000256" key="1">
    <source>
        <dbReference type="ARBA" id="ARBA00009477"/>
    </source>
</evidence>
<dbReference type="OrthoDB" id="9806939at2"/>
<proteinExistence type="inferred from homology"/>
<dbReference type="Gene3D" id="1.10.287.470">
    <property type="entry name" value="Helix hairpin bin"/>
    <property type="match status" value="1"/>
</dbReference>
<evidence type="ECO:0000256" key="2">
    <source>
        <dbReference type="SAM" id="SignalP"/>
    </source>
</evidence>
<dbReference type="EMBL" id="FMSV02000537">
    <property type="protein sequence ID" value="SEH07626.1"/>
    <property type="molecule type" value="Genomic_DNA"/>
</dbReference>
<dbReference type="SUPFAM" id="SSF111369">
    <property type="entry name" value="HlyD-like secretion proteins"/>
    <property type="match status" value="1"/>
</dbReference>
<evidence type="ECO:0000259" key="3">
    <source>
        <dbReference type="Pfam" id="PF25917"/>
    </source>
</evidence>
<gene>
    <name evidence="4" type="primary">mdtA_4</name>
    <name evidence="4" type="ORF">MBHS_03502</name>
</gene>
<keyword evidence="5" id="KW-1185">Reference proteome</keyword>
<evidence type="ECO:0000313" key="5">
    <source>
        <dbReference type="Proteomes" id="UP000236724"/>
    </source>
</evidence>